<dbReference type="SMR" id="A0A0E0UWK8"/>
<dbReference type="NCBIfam" id="TIGR00023">
    <property type="entry name" value="glycerol-3-phosphate 1-O-acyltransferase PlsY"/>
    <property type="match status" value="1"/>
</dbReference>
<evidence type="ECO:0000256" key="2">
    <source>
        <dbReference type="ARBA" id="ARBA00022516"/>
    </source>
</evidence>
<feature type="transmembrane region" description="Helical" evidence="10">
    <location>
        <begin position="116"/>
        <end position="136"/>
    </location>
</feature>
<dbReference type="PANTHER" id="PTHR30309">
    <property type="entry name" value="INNER MEMBRANE PROTEIN YGIH"/>
    <property type="match status" value="1"/>
</dbReference>
<accession>A0A0E0UWK8</accession>
<keyword evidence="3 10" id="KW-0808">Transferase</keyword>
<evidence type="ECO:0000256" key="8">
    <source>
        <dbReference type="ARBA" id="ARBA00023209"/>
    </source>
</evidence>
<protein>
    <recommendedName>
        <fullName evidence="10">Glycerol-3-phosphate acyltransferase</fullName>
    </recommendedName>
    <alternativeName>
        <fullName evidence="10">Acyl-PO4 G3P acyltransferase</fullName>
    </alternativeName>
    <alternativeName>
        <fullName evidence="10">Acyl-phosphate--glycerol-3-phosphate acyltransferase</fullName>
    </alternativeName>
    <alternativeName>
        <fullName evidence="10">G3P acyltransferase</fullName>
        <shortName evidence="10">GPAT</shortName>
        <ecNumber evidence="10">2.3.1.275</ecNumber>
    </alternativeName>
    <alternativeName>
        <fullName evidence="10">Lysophosphatidic acid synthase</fullName>
        <shortName evidence="10">LPA synthase</shortName>
    </alternativeName>
</protein>
<evidence type="ECO:0000256" key="4">
    <source>
        <dbReference type="ARBA" id="ARBA00022692"/>
    </source>
</evidence>
<evidence type="ECO:0000256" key="6">
    <source>
        <dbReference type="ARBA" id="ARBA00023098"/>
    </source>
</evidence>
<dbReference type="PATRIC" id="fig|1030009.3.peg.1353"/>
<comment type="subcellular location">
    <subcellularLocation>
        <location evidence="10">Cell membrane</location>
        <topology evidence="10">Multi-pass membrane protein</topology>
    </subcellularLocation>
</comment>
<proteinExistence type="inferred from homology"/>
<keyword evidence="8 10" id="KW-0594">Phospholipid biosynthesis</keyword>
<keyword evidence="6 10" id="KW-0443">Lipid metabolism</keyword>
<dbReference type="HAMAP" id="MF_01043">
    <property type="entry name" value="PlsY"/>
    <property type="match status" value="1"/>
</dbReference>
<dbReference type="GO" id="GO:0043772">
    <property type="term" value="F:acyl-phosphate glycerol-3-phosphate acyltransferase activity"/>
    <property type="evidence" value="ECO:0007669"/>
    <property type="project" value="UniProtKB-UniRule"/>
</dbReference>
<dbReference type="InterPro" id="IPR003811">
    <property type="entry name" value="G3P_acylTferase_PlsY"/>
</dbReference>
<dbReference type="UniPathway" id="UPA00085"/>
<evidence type="ECO:0000313" key="12">
    <source>
        <dbReference type="Proteomes" id="UP000000486"/>
    </source>
</evidence>
<keyword evidence="2 10" id="KW-0444">Lipid biosynthesis</keyword>
<dbReference type="SMART" id="SM01207">
    <property type="entry name" value="G3P_acyltransf"/>
    <property type="match status" value="1"/>
</dbReference>
<evidence type="ECO:0000256" key="3">
    <source>
        <dbReference type="ARBA" id="ARBA00022679"/>
    </source>
</evidence>
<dbReference type="HOGENOM" id="CLU_081254_4_0_9"/>
<comment type="function">
    <text evidence="10">Catalyzes the transfer of an acyl group from acyl-phosphate (acyl-PO(4)) to glycerol-3-phosphate (G3P) to form lysophosphatidic acid (LPA). This enzyme utilizes acyl-phosphate as fatty acyl donor, but not acyl-CoA or acyl-ACP.</text>
</comment>
<feature type="transmembrane region" description="Helical" evidence="10">
    <location>
        <begin position="148"/>
        <end position="178"/>
    </location>
</feature>
<organism evidence="11 12">
    <name type="scientific">Listeria monocytogenes serotype 4a (strain M7)</name>
    <dbReference type="NCBI Taxonomy" id="1030009"/>
    <lineage>
        <taxon>Bacteria</taxon>
        <taxon>Bacillati</taxon>
        <taxon>Bacillota</taxon>
        <taxon>Bacilli</taxon>
        <taxon>Bacillales</taxon>
        <taxon>Listeriaceae</taxon>
        <taxon>Listeria</taxon>
    </lineage>
</organism>
<name>A0A0E0UWK8_LISMM</name>
<evidence type="ECO:0000256" key="5">
    <source>
        <dbReference type="ARBA" id="ARBA00022989"/>
    </source>
</evidence>
<comment type="similarity">
    <text evidence="10">Belongs to the PlsY family.</text>
</comment>
<evidence type="ECO:0000256" key="1">
    <source>
        <dbReference type="ARBA" id="ARBA00022475"/>
    </source>
</evidence>
<dbReference type="GO" id="GO:0005886">
    <property type="term" value="C:plasma membrane"/>
    <property type="evidence" value="ECO:0007669"/>
    <property type="project" value="UniProtKB-SubCell"/>
</dbReference>
<dbReference type="GO" id="GO:0008654">
    <property type="term" value="P:phospholipid biosynthetic process"/>
    <property type="evidence" value="ECO:0007669"/>
    <property type="project" value="UniProtKB-UniRule"/>
</dbReference>
<feature type="transmembrane region" description="Helical" evidence="10">
    <location>
        <begin position="6"/>
        <end position="29"/>
    </location>
</feature>
<evidence type="ECO:0000313" key="11">
    <source>
        <dbReference type="EMBL" id="AEH92370.1"/>
    </source>
</evidence>
<keyword evidence="4 10" id="KW-0812">Transmembrane</keyword>
<reference evidence="11 12" key="1">
    <citation type="journal article" date="2011" name="J. Bacteriol.">
        <title>Genome sequence of the nonpathogenic Listeria monocytogenes serovar 4a strain M7.</title>
        <authorList>
            <person name="Chen J."/>
            <person name="Xia Y."/>
            <person name="Cheng C."/>
            <person name="Fang C."/>
            <person name="Shan Y."/>
            <person name="Jin G."/>
            <person name="Fang W."/>
        </authorList>
    </citation>
    <scope>NUCLEOTIDE SEQUENCE [LARGE SCALE GENOMIC DNA]</scope>
    <source>
        <strain evidence="11 12">M7</strain>
    </source>
</reference>
<comment type="subunit">
    <text evidence="10">Probably interacts with PlsX.</text>
</comment>
<sequence>MTINLILLSLLAYVIGSIPSGLWIGKIFYKKDIRDFGSGNLGATNSFRVLGIKAGSIVTVMDILKGTVATLLPFFFQLNVDHHFWLLTGAFAIIGHSFPLFAGFRGGKAVATSAGVILAYAPLLFVAALVVFLVTLKLSKYVSLSSMIGALAALIISLFMGDWILIILVACIALFVIWRHRANITRIRNGEEPKIKWM</sequence>
<evidence type="ECO:0000256" key="7">
    <source>
        <dbReference type="ARBA" id="ARBA00023136"/>
    </source>
</evidence>
<dbReference type="Pfam" id="PF02660">
    <property type="entry name" value="G3P_acyltransf"/>
    <property type="match status" value="1"/>
</dbReference>
<comment type="catalytic activity">
    <reaction evidence="10">
        <text>an acyl phosphate + sn-glycerol 3-phosphate = a 1-acyl-sn-glycero-3-phosphate + phosphate</text>
        <dbReference type="Rhea" id="RHEA:34075"/>
        <dbReference type="ChEBI" id="CHEBI:43474"/>
        <dbReference type="ChEBI" id="CHEBI:57597"/>
        <dbReference type="ChEBI" id="CHEBI:57970"/>
        <dbReference type="ChEBI" id="CHEBI:59918"/>
        <dbReference type="EC" id="2.3.1.275"/>
    </reaction>
</comment>
<evidence type="ECO:0000256" key="10">
    <source>
        <dbReference type="HAMAP-Rule" id="MF_01043"/>
    </source>
</evidence>
<dbReference type="Proteomes" id="UP000000486">
    <property type="component" value="Chromosome"/>
</dbReference>
<dbReference type="PANTHER" id="PTHR30309:SF0">
    <property type="entry name" value="GLYCEROL-3-PHOSPHATE ACYLTRANSFERASE-RELATED"/>
    <property type="match status" value="1"/>
</dbReference>
<dbReference type="AlphaFoldDB" id="A0A0E0UWK8"/>
<gene>
    <name evidence="10" type="primary">plsY</name>
    <name evidence="11" type="ordered locus">LMM7_1365</name>
</gene>
<keyword evidence="7 10" id="KW-0472">Membrane</keyword>
<dbReference type="EMBL" id="CP002816">
    <property type="protein sequence ID" value="AEH92370.1"/>
    <property type="molecule type" value="Genomic_DNA"/>
</dbReference>
<keyword evidence="9 10" id="KW-1208">Phospholipid metabolism</keyword>
<evidence type="ECO:0000256" key="9">
    <source>
        <dbReference type="ARBA" id="ARBA00023264"/>
    </source>
</evidence>
<feature type="transmembrane region" description="Helical" evidence="10">
    <location>
        <begin position="82"/>
        <end position="104"/>
    </location>
</feature>
<dbReference type="RefSeq" id="WP_003726698.1">
    <property type="nucleotide sequence ID" value="NC_017537.1"/>
</dbReference>
<keyword evidence="1 10" id="KW-1003">Cell membrane</keyword>
<comment type="pathway">
    <text evidence="10">Lipid metabolism; phospholipid metabolism.</text>
</comment>
<dbReference type="KEGG" id="lmq:LMM7_1365"/>
<dbReference type="EC" id="2.3.1.275" evidence="10"/>
<keyword evidence="5 10" id="KW-1133">Transmembrane helix</keyword>